<protein>
    <submittedName>
        <fullName evidence="1">Uncharacterized protein</fullName>
    </submittedName>
</protein>
<evidence type="ECO:0000313" key="1">
    <source>
        <dbReference type="EMBL" id="KRY34059.1"/>
    </source>
</evidence>
<sequence length="147" mass="16507">MQIIAQNNNCCYVVLPNMMKYLDRNQSSILQRIKIIISHLTAAGRKRSICSTCGDFVDIAQCFVDYVDALCNYNIKFGVEVEGSKDGPLNVTPFLFQLCYNPILSLPSSYISTSTQSEAVVCLLRISQQVPNQKPSNFKRNYPALVE</sequence>
<dbReference type="InParanoid" id="A0A0V1BAQ3"/>
<accession>A0A0V1BAQ3</accession>
<keyword evidence="2" id="KW-1185">Reference proteome</keyword>
<proteinExistence type="predicted"/>
<dbReference type="OrthoDB" id="10523973at2759"/>
<dbReference type="EMBL" id="JYDH01000073">
    <property type="protein sequence ID" value="KRY34059.1"/>
    <property type="molecule type" value="Genomic_DNA"/>
</dbReference>
<name>A0A0V1BAQ3_TRISP</name>
<dbReference type="Proteomes" id="UP000054776">
    <property type="component" value="Unassembled WGS sequence"/>
</dbReference>
<dbReference type="AlphaFoldDB" id="A0A0V1BAQ3"/>
<comment type="caution">
    <text evidence="1">The sequence shown here is derived from an EMBL/GenBank/DDBJ whole genome shotgun (WGS) entry which is preliminary data.</text>
</comment>
<reference evidence="1 2" key="1">
    <citation type="submission" date="2015-01" db="EMBL/GenBank/DDBJ databases">
        <title>Evolution of Trichinella species and genotypes.</title>
        <authorList>
            <person name="Korhonen P.K."/>
            <person name="Edoardo P."/>
            <person name="Giuseppe L.R."/>
            <person name="Gasser R.B."/>
        </authorList>
    </citation>
    <scope>NUCLEOTIDE SEQUENCE [LARGE SCALE GENOMIC DNA]</scope>
    <source>
        <strain evidence="1">ISS3</strain>
    </source>
</reference>
<evidence type="ECO:0000313" key="2">
    <source>
        <dbReference type="Proteomes" id="UP000054776"/>
    </source>
</evidence>
<gene>
    <name evidence="1" type="ORF">T01_4563</name>
</gene>
<organism evidence="1 2">
    <name type="scientific">Trichinella spiralis</name>
    <name type="common">Trichina worm</name>
    <dbReference type="NCBI Taxonomy" id="6334"/>
    <lineage>
        <taxon>Eukaryota</taxon>
        <taxon>Metazoa</taxon>
        <taxon>Ecdysozoa</taxon>
        <taxon>Nematoda</taxon>
        <taxon>Enoplea</taxon>
        <taxon>Dorylaimia</taxon>
        <taxon>Trichinellida</taxon>
        <taxon>Trichinellidae</taxon>
        <taxon>Trichinella</taxon>
    </lineage>
</organism>